<organism evidence="10 11">
    <name type="scientific">Ridgeia piscesae</name>
    <name type="common">Tubeworm</name>
    <dbReference type="NCBI Taxonomy" id="27915"/>
    <lineage>
        <taxon>Eukaryota</taxon>
        <taxon>Metazoa</taxon>
        <taxon>Spiralia</taxon>
        <taxon>Lophotrochozoa</taxon>
        <taxon>Annelida</taxon>
        <taxon>Polychaeta</taxon>
        <taxon>Sedentaria</taxon>
        <taxon>Canalipalpata</taxon>
        <taxon>Sabellida</taxon>
        <taxon>Siboglinidae</taxon>
        <taxon>Ridgeia</taxon>
    </lineage>
</organism>
<evidence type="ECO:0000256" key="5">
    <source>
        <dbReference type="ARBA" id="ARBA00022824"/>
    </source>
</evidence>
<sequence>MEFIGVIFDLLTCVLTFFRCGHCKKLAPEFEKAATTLKENDPPVGLAEIDCDGAGKETCSKYKIQGFPTLKIFKDGVESADYKGQRSSDGIVKYMRGKAGPSSKELKTAAEFEKFTGSSEYVILGLFSAEDSALAKDFQKLADAMNEDYRFAHSYSKEVHAKSKYENNVVIYQPKQLHNKVASYWHF</sequence>
<gene>
    <name evidence="10" type="ORF">NP493_4256g00003</name>
</gene>
<comment type="caution">
    <text evidence="10">The sequence shown here is derived from an EMBL/GenBank/DDBJ whole genome shotgun (WGS) entry which is preliminary data.</text>
</comment>
<keyword evidence="6" id="KW-0413">Isomerase</keyword>
<evidence type="ECO:0000259" key="9">
    <source>
        <dbReference type="PROSITE" id="PS51352"/>
    </source>
</evidence>
<dbReference type="AlphaFoldDB" id="A0AAD9MSZ3"/>
<dbReference type="EMBL" id="JAODUO010004247">
    <property type="protein sequence ID" value="KAK2144310.1"/>
    <property type="molecule type" value="Genomic_DNA"/>
</dbReference>
<evidence type="ECO:0000256" key="6">
    <source>
        <dbReference type="ARBA" id="ARBA00023235"/>
    </source>
</evidence>
<evidence type="ECO:0000313" key="10">
    <source>
        <dbReference type="EMBL" id="KAK2144310.1"/>
    </source>
</evidence>
<evidence type="ECO:0000256" key="8">
    <source>
        <dbReference type="SAM" id="SignalP"/>
    </source>
</evidence>
<evidence type="ECO:0000256" key="4">
    <source>
        <dbReference type="ARBA" id="ARBA00012723"/>
    </source>
</evidence>
<dbReference type="GO" id="GO:0003756">
    <property type="term" value="F:protein disulfide isomerase activity"/>
    <property type="evidence" value="ECO:0007669"/>
    <property type="project" value="UniProtKB-EC"/>
</dbReference>
<dbReference type="FunFam" id="3.40.30.10:FF:000077">
    <property type="entry name" value="Protein disulfide-isomerase"/>
    <property type="match status" value="1"/>
</dbReference>
<evidence type="ECO:0000256" key="2">
    <source>
        <dbReference type="ARBA" id="ARBA00004319"/>
    </source>
</evidence>
<dbReference type="InterPro" id="IPR013766">
    <property type="entry name" value="Thioredoxin_domain"/>
</dbReference>
<comment type="subcellular location">
    <subcellularLocation>
        <location evidence="2">Endoplasmic reticulum lumen</location>
    </subcellularLocation>
</comment>
<evidence type="ECO:0000313" key="11">
    <source>
        <dbReference type="Proteomes" id="UP001209878"/>
    </source>
</evidence>
<dbReference type="PROSITE" id="PS51352">
    <property type="entry name" value="THIOREDOXIN_2"/>
    <property type="match status" value="1"/>
</dbReference>
<dbReference type="GO" id="GO:0005788">
    <property type="term" value="C:endoplasmic reticulum lumen"/>
    <property type="evidence" value="ECO:0007669"/>
    <property type="project" value="UniProtKB-SubCell"/>
</dbReference>
<dbReference type="GO" id="GO:0034976">
    <property type="term" value="P:response to endoplasmic reticulum stress"/>
    <property type="evidence" value="ECO:0007669"/>
    <property type="project" value="TreeGrafter"/>
</dbReference>
<evidence type="ECO:0000256" key="3">
    <source>
        <dbReference type="ARBA" id="ARBA00006347"/>
    </source>
</evidence>
<dbReference type="GO" id="GO:0006457">
    <property type="term" value="P:protein folding"/>
    <property type="evidence" value="ECO:0007669"/>
    <property type="project" value="TreeGrafter"/>
</dbReference>
<proteinExistence type="inferred from homology"/>
<accession>A0AAD9MSZ3</accession>
<dbReference type="EC" id="5.3.4.1" evidence="4"/>
<feature type="domain" description="Thioredoxin" evidence="9">
    <location>
        <begin position="1"/>
        <end position="100"/>
    </location>
</feature>
<protein>
    <recommendedName>
        <fullName evidence="4">protein disulfide-isomerase</fullName>
        <ecNumber evidence="4">5.3.4.1</ecNumber>
    </recommendedName>
</protein>
<dbReference type="Gene3D" id="3.40.30.10">
    <property type="entry name" value="Glutaredoxin"/>
    <property type="match status" value="2"/>
</dbReference>
<keyword evidence="11" id="KW-1185">Reference proteome</keyword>
<comment type="similarity">
    <text evidence="3">Belongs to the protein disulfide isomerase family.</text>
</comment>
<name>A0AAD9MSZ3_RIDPI</name>
<reference evidence="10" key="1">
    <citation type="journal article" date="2023" name="Mol. Biol. Evol.">
        <title>Third-Generation Sequencing Reveals the Adaptive Role of the Epigenome in Three Deep-Sea Polychaetes.</title>
        <authorList>
            <person name="Perez M."/>
            <person name="Aroh O."/>
            <person name="Sun Y."/>
            <person name="Lan Y."/>
            <person name="Juniper S.K."/>
            <person name="Young C.R."/>
            <person name="Angers B."/>
            <person name="Qian P.Y."/>
        </authorList>
    </citation>
    <scope>NUCLEOTIDE SEQUENCE</scope>
    <source>
        <strain evidence="10">R07B-5</strain>
    </source>
</reference>
<dbReference type="Proteomes" id="UP001209878">
    <property type="component" value="Unassembled WGS sequence"/>
</dbReference>
<evidence type="ECO:0000256" key="7">
    <source>
        <dbReference type="ARBA" id="ARBA00023284"/>
    </source>
</evidence>
<evidence type="ECO:0000256" key="1">
    <source>
        <dbReference type="ARBA" id="ARBA00001182"/>
    </source>
</evidence>
<feature type="chain" id="PRO_5042102817" description="protein disulfide-isomerase" evidence="8">
    <location>
        <begin position="24"/>
        <end position="187"/>
    </location>
</feature>
<dbReference type="InterPro" id="IPR036249">
    <property type="entry name" value="Thioredoxin-like_sf"/>
</dbReference>
<comment type="catalytic activity">
    <reaction evidence="1">
        <text>Catalyzes the rearrangement of -S-S- bonds in proteins.</text>
        <dbReference type="EC" id="5.3.4.1"/>
    </reaction>
</comment>
<dbReference type="PANTHER" id="PTHR18929:SF132">
    <property type="entry name" value="PROTEIN DISULFIDE-ISOMERASE A3"/>
    <property type="match status" value="1"/>
</dbReference>
<keyword evidence="8" id="KW-0732">Signal</keyword>
<feature type="signal peptide" evidence="8">
    <location>
        <begin position="1"/>
        <end position="23"/>
    </location>
</feature>
<dbReference type="PANTHER" id="PTHR18929">
    <property type="entry name" value="PROTEIN DISULFIDE ISOMERASE"/>
    <property type="match status" value="1"/>
</dbReference>
<dbReference type="SUPFAM" id="SSF52833">
    <property type="entry name" value="Thioredoxin-like"/>
    <property type="match status" value="2"/>
</dbReference>
<keyword evidence="5" id="KW-0256">Endoplasmic reticulum</keyword>
<keyword evidence="7" id="KW-0676">Redox-active center</keyword>
<dbReference type="Pfam" id="PF00085">
    <property type="entry name" value="Thioredoxin"/>
    <property type="match status" value="1"/>
</dbReference>